<protein>
    <submittedName>
        <fullName evidence="1">Uncharacterized protein</fullName>
    </submittedName>
</protein>
<dbReference type="EMBL" id="JAKOGI010000168">
    <property type="protein sequence ID" value="KAJ8441392.1"/>
    <property type="molecule type" value="Genomic_DNA"/>
</dbReference>
<accession>A0A9Q1KEL7</accession>
<keyword evidence="2" id="KW-1185">Reference proteome</keyword>
<evidence type="ECO:0000313" key="2">
    <source>
        <dbReference type="Proteomes" id="UP001153076"/>
    </source>
</evidence>
<proteinExistence type="predicted"/>
<dbReference type="AlphaFoldDB" id="A0A9Q1KEL7"/>
<reference evidence="1" key="1">
    <citation type="submission" date="2022-04" db="EMBL/GenBank/DDBJ databases">
        <title>Carnegiea gigantea Genome sequencing and assembly v2.</title>
        <authorList>
            <person name="Copetti D."/>
            <person name="Sanderson M.J."/>
            <person name="Burquez A."/>
            <person name="Wojciechowski M.F."/>
        </authorList>
    </citation>
    <scope>NUCLEOTIDE SEQUENCE</scope>
    <source>
        <strain evidence="1">SGP5-SGP5p</strain>
        <tissue evidence="1">Aerial part</tissue>
    </source>
</reference>
<sequence length="227" mass="24407">MATCSSSTVDISAELASASDHDLASLPTKARLTRASAARKSVVEAWVCTEGSPAGGGKDPLLPRDPLVTVPPPGPSRPQQQVTRLWHPRIPGLTTLPSLALHKTESQVKVAWYIAIHLAGGLFTVASASRRTNLYSAGRRYVSSRVTLFREPTTFGFGSECPSNPECLSAGTSGLNLDLYAQPMGARRRARIIFRSSLGQKLIGTPQPPDQSDLRHSVFLKVKHTVN</sequence>
<gene>
    <name evidence="1" type="ORF">Cgig2_009100</name>
</gene>
<name>A0A9Q1KEL7_9CARY</name>
<evidence type="ECO:0000313" key="1">
    <source>
        <dbReference type="EMBL" id="KAJ8441392.1"/>
    </source>
</evidence>
<comment type="caution">
    <text evidence="1">The sequence shown here is derived from an EMBL/GenBank/DDBJ whole genome shotgun (WGS) entry which is preliminary data.</text>
</comment>
<dbReference type="Proteomes" id="UP001153076">
    <property type="component" value="Unassembled WGS sequence"/>
</dbReference>
<organism evidence="1 2">
    <name type="scientific">Carnegiea gigantea</name>
    <dbReference type="NCBI Taxonomy" id="171969"/>
    <lineage>
        <taxon>Eukaryota</taxon>
        <taxon>Viridiplantae</taxon>
        <taxon>Streptophyta</taxon>
        <taxon>Embryophyta</taxon>
        <taxon>Tracheophyta</taxon>
        <taxon>Spermatophyta</taxon>
        <taxon>Magnoliopsida</taxon>
        <taxon>eudicotyledons</taxon>
        <taxon>Gunneridae</taxon>
        <taxon>Pentapetalae</taxon>
        <taxon>Caryophyllales</taxon>
        <taxon>Cactineae</taxon>
        <taxon>Cactaceae</taxon>
        <taxon>Cactoideae</taxon>
        <taxon>Echinocereeae</taxon>
        <taxon>Carnegiea</taxon>
    </lineage>
</organism>